<dbReference type="InterPro" id="IPR013561">
    <property type="entry name" value="FilR1_middle_dom"/>
</dbReference>
<proteinExistence type="predicted"/>
<sequence length="240" mass="27280">MNEGPKESGGLASSLDVSISELPSITGLLEESYLITGKNGIYALTRIGELIVEKLKPLLCIETTMNAAEGFWRSRNLDFIPSPLLKKLHKLNSCTIIKPNFPDIYDYNREVHEMSKASGSVSVAATCLHPAFPELFSEILERRINLSLIFDICLFDKVRKDHSEHIRSLLKNRKVELYVYAEDMPFLSFKVNDACIELKLLTDKGTYDYKRLVCCSPDAVEWGKELFEHYRQQSVRVSAI</sequence>
<dbReference type="InterPro" id="IPR016490">
    <property type="entry name" value="Tscrpt_reg_HTH_AF0396-typ3"/>
</dbReference>
<reference evidence="2 3" key="1">
    <citation type="journal article" date="2011" name="Appl. Environ. Microbiol.">
        <title>Methanogenic archaea isolated from Taiwan's Chelungpu fault.</title>
        <authorList>
            <person name="Wu S.Y."/>
            <person name="Lai M.C."/>
        </authorList>
    </citation>
    <scope>NUCLEOTIDE SEQUENCE [LARGE SCALE GENOMIC DNA]</scope>
    <source>
        <strain evidence="2 3">St545Mb</strain>
    </source>
</reference>
<dbReference type="AlphaFoldDB" id="A0AAE3HA01"/>
<evidence type="ECO:0000313" key="3">
    <source>
        <dbReference type="Proteomes" id="UP001206983"/>
    </source>
</evidence>
<dbReference type="Proteomes" id="UP001206983">
    <property type="component" value="Unassembled WGS sequence"/>
</dbReference>
<accession>A0AAE3HA01</accession>
<dbReference type="EMBL" id="JTEO01000002">
    <property type="protein sequence ID" value="MCQ6961963.1"/>
    <property type="molecule type" value="Genomic_DNA"/>
</dbReference>
<comment type="caution">
    <text evidence="2">The sequence shown here is derived from an EMBL/GenBank/DDBJ whole genome shotgun (WGS) entry which is preliminary data.</text>
</comment>
<organism evidence="2 3">
    <name type="scientific">Methanolobus chelungpuianus</name>
    <dbReference type="NCBI Taxonomy" id="502115"/>
    <lineage>
        <taxon>Archaea</taxon>
        <taxon>Methanobacteriati</taxon>
        <taxon>Methanobacteriota</taxon>
        <taxon>Stenosarchaea group</taxon>
        <taxon>Methanomicrobia</taxon>
        <taxon>Methanosarcinales</taxon>
        <taxon>Methanosarcinaceae</taxon>
        <taxon>Methanolobus</taxon>
    </lineage>
</organism>
<dbReference type="Pfam" id="PF08350">
    <property type="entry name" value="FilR1_middle"/>
    <property type="match status" value="1"/>
</dbReference>
<keyword evidence="3" id="KW-1185">Reference proteome</keyword>
<gene>
    <name evidence="2" type="ORF">PV02_01955</name>
</gene>
<name>A0AAE3HA01_9EURY</name>
<feature type="domain" description="Methanogenesis regulatory protein FilR1 middle" evidence="1">
    <location>
        <begin position="105"/>
        <end position="233"/>
    </location>
</feature>
<protein>
    <recommendedName>
        <fullName evidence="1">Methanogenesis regulatory protein FilR1 middle domain-containing protein</fullName>
    </recommendedName>
</protein>
<evidence type="ECO:0000259" key="1">
    <source>
        <dbReference type="Pfam" id="PF08350"/>
    </source>
</evidence>
<evidence type="ECO:0000313" key="2">
    <source>
        <dbReference type="EMBL" id="MCQ6961963.1"/>
    </source>
</evidence>
<dbReference type="PIRSF" id="PIRSF006692">
    <property type="entry name" value="TF_HTH_AF0396_prd"/>
    <property type="match status" value="1"/>
</dbReference>